<reference evidence="4 5" key="1">
    <citation type="journal article" date="2016" name="Genome Announc.">
        <title>Genome Sequence of Madurella mycetomatis mm55, Isolated from a Human Mycetoma Case in Sudan.</title>
        <authorList>
            <person name="Smit S."/>
            <person name="Derks M.F."/>
            <person name="Bervoets S."/>
            <person name="Fahal A."/>
            <person name="van Leeuwen W."/>
            <person name="van Belkum A."/>
            <person name="van de Sande W.W."/>
        </authorList>
    </citation>
    <scope>NUCLEOTIDE SEQUENCE [LARGE SCALE GENOMIC DNA]</scope>
    <source>
        <strain evidence="5">mm55</strain>
    </source>
</reference>
<evidence type="ECO:0000256" key="1">
    <source>
        <dbReference type="PROSITE-ProRule" id="PRU00042"/>
    </source>
</evidence>
<dbReference type="InterPro" id="IPR013087">
    <property type="entry name" value="Znf_C2H2_type"/>
</dbReference>
<feature type="domain" description="C2H2-type" evidence="3">
    <location>
        <begin position="142"/>
        <end position="172"/>
    </location>
</feature>
<keyword evidence="1" id="KW-0862">Zinc</keyword>
<gene>
    <name evidence="4" type="ORF">MMYC01_202763</name>
</gene>
<feature type="region of interest" description="Disordered" evidence="2">
    <location>
        <begin position="1"/>
        <end position="85"/>
    </location>
</feature>
<evidence type="ECO:0000256" key="2">
    <source>
        <dbReference type="SAM" id="MobiDB-lite"/>
    </source>
</evidence>
<dbReference type="PROSITE" id="PS50157">
    <property type="entry name" value="ZINC_FINGER_C2H2_2"/>
    <property type="match status" value="1"/>
</dbReference>
<protein>
    <recommendedName>
        <fullName evidence="3">C2H2-type domain-containing protein</fullName>
    </recommendedName>
</protein>
<dbReference type="GO" id="GO:0008270">
    <property type="term" value="F:zinc ion binding"/>
    <property type="evidence" value="ECO:0007669"/>
    <property type="project" value="UniProtKB-KW"/>
</dbReference>
<proteinExistence type="predicted"/>
<keyword evidence="5" id="KW-1185">Reference proteome</keyword>
<dbReference type="AlphaFoldDB" id="A0A175WD18"/>
<keyword evidence="1" id="KW-0479">Metal-binding</keyword>
<dbReference type="EMBL" id="LCTW02000043">
    <property type="protein sequence ID" value="KXX81070.1"/>
    <property type="molecule type" value="Genomic_DNA"/>
</dbReference>
<accession>A0A175WD18</accession>
<feature type="compositionally biased region" description="Basic and acidic residues" evidence="2">
    <location>
        <begin position="12"/>
        <end position="21"/>
    </location>
</feature>
<sequence length="231" mass="26848">MTSRSSPTRKHTVQDHDDPRSVRTPFEADPTEEKDSDRSTTSAKENSFLDEMDNKMVDLNRQDVNPGPKDFNDGELMGSDGDNEEADARCQGLEQEGFYLIGDKDSEVDESSAEEDHFFVTKDREVYERKFRPVHIRRGKVYKCCTCGRLYASRRQLFRHVYEECVDDNATPAARTRRSRKKTKIRVDKYIFRDRGNVPMPKEQVIHIELVEGHWKHPHRAEIGDGHLESM</sequence>
<dbReference type="VEuPathDB" id="FungiDB:MMYC01_202763"/>
<comment type="caution">
    <text evidence="4">The sequence shown here is derived from an EMBL/GenBank/DDBJ whole genome shotgun (WGS) entry which is preliminary data.</text>
</comment>
<feature type="compositionally biased region" description="Basic and acidic residues" evidence="2">
    <location>
        <begin position="52"/>
        <end position="61"/>
    </location>
</feature>
<organism evidence="4 5">
    <name type="scientific">Madurella mycetomatis</name>
    <dbReference type="NCBI Taxonomy" id="100816"/>
    <lineage>
        <taxon>Eukaryota</taxon>
        <taxon>Fungi</taxon>
        <taxon>Dikarya</taxon>
        <taxon>Ascomycota</taxon>
        <taxon>Pezizomycotina</taxon>
        <taxon>Sordariomycetes</taxon>
        <taxon>Sordariomycetidae</taxon>
        <taxon>Sordariales</taxon>
        <taxon>Sordariales incertae sedis</taxon>
        <taxon>Madurella</taxon>
    </lineage>
</organism>
<dbReference type="Proteomes" id="UP000078237">
    <property type="component" value="Unassembled WGS sequence"/>
</dbReference>
<keyword evidence="1" id="KW-0863">Zinc-finger</keyword>
<evidence type="ECO:0000313" key="5">
    <source>
        <dbReference type="Proteomes" id="UP000078237"/>
    </source>
</evidence>
<evidence type="ECO:0000313" key="4">
    <source>
        <dbReference type="EMBL" id="KXX81070.1"/>
    </source>
</evidence>
<name>A0A175WD18_9PEZI</name>
<evidence type="ECO:0000259" key="3">
    <source>
        <dbReference type="PROSITE" id="PS50157"/>
    </source>
</evidence>